<gene>
    <name evidence="1" type="ORF">NON19_07395</name>
</gene>
<dbReference type="EMBL" id="JANFNH010000004">
    <property type="protein sequence ID" value="MCQ4041858.1"/>
    <property type="molecule type" value="Genomic_DNA"/>
</dbReference>
<accession>A0ABT1P909</accession>
<comment type="caution">
    <text evidence="1">The sequence shown here is derived from an EMBL/GenBank/DDBJ whole genome shotgun (WGS) entry which is preliminary data.</text>
</comment>
<name>A0ABT1P909_9ACTN</name>
<reference evidence="1 2" key="1">
    <citation type="submission" date="2022-06" db="EMBL/GenBank/DDBJ databases">
        <title>Draft genome sequence of type strain Streptomyces rubrisoli DSM 42083.</title>
        <authorList>
            <person name="Duangmal K."/>
            <person name="Klaysubun C."/>
        </authorList>
    </citation>
    <scope>NUCLEOTIDE SEQUENCE [LARGE SCALE GENOMIC DNA]</scope>
    <source>
        <strain evidence="1 2">DSM 42083</strain>
    </source>
</reference>
<sequence>MGDTDRPEWFWELAVAVNAAFKGLLGSMGESGHICARTDAAQGEVPVEEGWPAAVERMVDLAAPYLQDGDVLVVADKVVAAALGRVGPGAVLAEPDPKTVPAAELGSVAEHWTSRLGFPVSVQHLLLADEYPEQRCTLGTDDPNLRCAELASAVRERLGREVDCVISDTDTGLDTRTPLIGTLTIGATPIGASAGLNLYEAMRCAVAAEFARGHRRRIPVVVCHPADRRRKRPGIGQQRSYTGFLDADREPGLAHA</sequence>
<organism evidence="1 2">
    <name type="scientific">Streptantibioticus rubrisoli</name>
    <dbReference type="NCBI Taxonomy" id="1387313"/>
    <lineage>
        <taxon>Bacteria</taxon>
        <taxon>Bacillati</taxon>
        <taxon>Actinomycetota</taxon>
        <taxon>Actinomycetes</taxon>
        <taxon>Kitasatosporales</taxon>
        <taxon>Streptomycetaceae</taxon>
        <taxon>Streptantibioticus</taxon>
    </lineage>
</organism>
<keyword evidence="2" id="KW-1185">Reference proteome</keyword>
<evidence type="ECO:0000313" key="2">
    <source>
        <dbReference type="Proteomes" id="UP001206206"/>
    </source>
</evidence>
<dbReference type="RefSeq" id="WP_255925850.1">
    <property type="nucleotide sequence ID" value="NZ_JANFNH010000004.1"/>
</dbReference>
<evidence type="ECO:0000313" key="1">
    <source>
        <dbReference type="EMBL" id="MCQ4041858.1"/>
    </source>
</evidence>
<dbReference type="Proteomes" id="UP001206206">
    <property type="component" value="Unassembled WGS sequence"/>
</dbReference>
<dbReference type="SUPFAM" id="SSF144010">
    <property type="entry name" value="CofE-like"/>
    <property type="match status" value="1"/>
</dbReference>
<proteinExistence type="predicted"/>
<dbReference type="Gene3D" id="3.30.1330.100">
    <property type="entry name" value="CofE-like"/>
    <property type="match status" value="1"/>
</dbReference>
<protein>
    <submittedName>
        <fullName evidence="1">Uncharacterized protein</fullName>
    </submittedName>
</protein>